<evidence type="ECO:0000313" key="3">
    <source>
        <dbReference type="Proteomes" id="UP000031443"/>
    </source>
</evidence>
<organism evidence="2 3">
    <name type="scientific">Chelonia mydas</name>
    <name type="common">Green sea-turtle</name>
    <name type="synonym">Chelonia agassizi</name>
    <dbReference type="NCBI Taxonomy" id="8469"/>
    <lineage>
        <taxon>Eukaryota</taxon>
        <taxon>Metazoa</taxon>
        <taxon>Chordata</taxon>
        <taxon>Craniata</taxon>
        <taxon>Vertebrata</taxon>
        <taxon>Euteleostomi</taxon>
        <taxon>Archelosauria</taxon>
        <taxon>Testudinata</taxon>
        <taxon>Testudines</taxon>
        <taxon>Cryptodira</taxon>
        <taxon>Durocryptodira</taxon>
        <taxon>Americhelydia</taxon>
        <taxon>Chelonioidea</taxon>
        <taxon>Cheloniidae</taxon>
        <taxon>Chelonia</taxon>
    </lineage>
</organism>
<dbReference type="STRING" id="8469.M7AUV9"/>
<name>M7AUV9_CHEMY</name>
<dbReference type="EMBL" id="KB576442">
    <property type="protein sequence ID" value="EMP26765.1"/>
    <property type="molecule type" value="Genomic_DNA"/>
</dbReference>
<feature type="compositionally biased region" description="Low complexity" evidence="1">
    <location>
        <begin position="14"/>
        <end position="26"/>
    </location>
</feature>
<proteinExistence type="predicted"/>
<reference evidence="3" key="1">
    <citation type="journal article" date="2013" name="Nat. Genet.">
        <title>The draft genomes of soft-shell turtle and green sea turtle yield insights into the development and evolution of the turtle-specific body plan.</title>
        <authorList>
            <person name="Wang Z."/>
            <person name="Pascual-Anaya J."/>
            <person name="Zadissa A."/>
            <person name="Li W."/>
            <person name="Niimura Y."/>
            <person name="Huang Z."/>
            <person name="Li C."/>
            <person name="White S."/>
            <person name="Xiong Z."/>
            <person name="Fang D."/>
            <person name="Wang B."/>
            <person name="Ming Y."/>
            <person name="Chen Y."/>
            <person name="Zheng Y."/>
            <person name="Kuraku S."/>
            <person name="Pignatelli M."/>
            <person name="Herrero J."/>
            <person name="Beal K."/>
            <person name="Nozawa M."/>
            <person name="Li Q."/>
            <person name="Wang J."/>
            <person name="Zhang H."/>
            <person name="Yu L."/>
            <person name="Shigenobu S."/>
            <person name="Wang J."/>
            <person name="Liu J."/>
            <person name="Flicek P."/>
            <person name="Searle S."/>
            <person name="Wang J."/>
            <person name="Kuratani S."/>
            <person name="Yin Y."/>
            <person name="Aken B."/>
            <person name="Zhang G."/>
            <person name="Irie N."/>
        </authorList>
    </citation>
    <scope>NUCLEOTIDE SEQUENCE [LARGE SCALE GENOMIC DNA]</scope>
</reference>
<gene>
    <name evidence="2" type="ORF">UY3_16165</name>
</gene>
<evidence type="ECO:0000256" key="1">
    <source>
        <dbReference type="SAM" id="MobiDB-lite"/>
    </source>
</evidence>
<dbReference type="eggNOG" id="KOG1922">
    <property type="taxonomic scope" value="Eukaryota"/>
</dbReference>
<accession>M7AUV9</accession>
<protein>
    <submittedName>
        <fullName evidence="2">Formin-1</fullName>
    </submittedName>
</protein>
<dbReference type="Proteomes" id="UP000031443">
    <property type="component" value="Unassembled WGS sequence"/>
</dbReference>
<keyword evidence="3" id="KW-1185">Reference proteome</keyword>
<feature type="region of interest" description="Disordered" evidence="1">
    <location>
        <begin position="1"/>
        <end position="26"/>
    </location>
</feature>
<evidence type="ECO:0000313" key="2">
    <source>
        <dbReference type="EMBL" id="EMP26765.1"/>
    </source>
</evidence>
<sequence>MQLGNKRTFPTKCSAGSSPGSFSNSNWQTVEDQDDLPFDVNIPPERWRKDGDFLECSGTLKSDTDLSDSLSEYDNDVFGSCITHPSAGLLGDAEATLKVMKVQHSSPLLNSFQDSLSNRFEALNETAAAESLHGYEYTEQTYSEKPAARVVAKVQDLRTCIQKVIKTPTESDDSLSYTDTQEDKETVKPVLSEVCSEFIPKAEVFSIGEATVASKYTVMQEKERSGCVLQCKEERPQITDESCNLVGAVNKTLLKIIQNDSLDEAAEWKRLQQITRADKNLPGSIYDKRATVPQESNKRLFLNLPIHLRTDISQTSPNIKPEEKRPLSPSIVAVCNVFSHSHSGSNAHKQMSPIPSPISSRLPSPQLHHRILPLPTQNTEEESVLNDYRSGRHDATNLSFANDLESQFYLKFPESGELGFSVRQPGLHQCTTGECLQKCTIQEKLTTPTQQQQLCSDRTGISNLWHVAHQGKPPGGPGRFVYLLRLQVRPITTPTGCGLPLQANAGCRKRQPAHHSGLPAAPIGLEWRTAASGSRDWPNLRMLQILSITAASASRRGAQGHLGLVRGGFIDTRGLPSPRVT</sequence>
<dbReference type="AlphaFoldDB" id="M7AUV9"/>